<evidence type="ECO:0000256" key="4">
    <source>
        <dbReference type="ARBA" id="ARBA00022840"/>
    </source>
</evidence>
<evidence type="ECO:0000256" key="6">
    <source>
        <dbReference type="ARBA" id="ARBA00023277"/>
    </source>
</evidence>
<dbReference type="Pfam" id="PF00370">
    <property type="entry name" value="FGGY_N"/>
    <property type="match status" value="1"/>
</dbReference>
<dbReference type="KEGG" id="emt:CPZ25_013450"/>
<dbReference type="InterPro" id="IPR005929">
    <property type="entry name" value="Ribulokinase"/>
</dbReference>
<evidence type="ECO:0000259" key="8">
    <source>
        <dbReference type="Pfam" id="PF00370"/>
    </source>
</evidence>
<proteinExistence type="inferred from homology"/>
<evidence type="ECO:0000256" key="7">
    <source>
        <dbReference type="RuleBase" id="RU003733"/>
    </source>
</evidence>
<keyword evidence="11" id="KW-1185">Reference proteome</keyword>
<dbReference type="PIRSF" id="PIRSF000538">
    <property type="entry name" value="GlpK"/>
    <property type="match status" value="1"/>
</dbReference>
<evidence type="ECO:0000256" key="1">
    <source>
        <dbReference type="ARBA" id="ARBA00022679"/>
    </source>
</evidence>
<dbReference type="InterPro" id="IPR018485">
    <property type="entry name" value="FGGY_C"/>
</dbReference>
<keyword evidence="1 7" id="KW-0808">Transferase</keyword>
<dbReference type="AlphaFoldDB" id="A0A4P9C9M0"/>
<keyword evidence="2" id="KW-0547">Nucleotide-binding</keyword>
<dbReference type="SUPFAM" id="SSF53067">
    <property type="entry name" value="Actin-like ATPase domain"/>
    <property type="match status" value="2"/>
</dbReference>
<protein>
    <submittedName>
        <fullName evidence="10">Carbohydrate kinase</fullName>
    </submittedName>
</protein>
<evidence type="ECO:0000256" key="5">
    <source>
        <dbReference type="ARBA" id="ARBA00022935"/>
    </source>
</evidence>
<reference evidence="10 11" key="1">
    <citation type="submission" date="2018-05" db="EMBL/GenBank/DDBJ databases">
        <title>Genome comparison of Eubacterium sp.</title>
        <authorList>
            <person name="Feng Y."/>
            <person name="Sanchez-Andrea I."/>
            <person name="Stams A.J.M."/>
            <person name="De Vos W.M."/>
        </authorList>
    </citation>
    <scope>NUCLEOTIDE SEQUENCE [LARGE SCALE GENOMIC DNA]</scope>
    <source>
        <strain evidence="10 11">YI</strain>
    </source>
</reference>
<name>A0A4P9C9M0_EUBML</name>
<evidence type="ECO:0000256" key="3">
    <source>
        <dbReference type="ARBA" id="ARBA00022777"/>
    </source>
</evidence>
<keyword evidence="5" id="KW-0054">Arabinose catabolism</keyword>
<dbReference type="EMBL" id="CP029487">
    <property type="protein sequence ID" value="QCT72290.1"/>
    <property type="molecule type" value="Genomic_DNA"/>
</dbReference>
<feature type="domain" description="Carbohydrate kinase FGGY C-terminal" evidence="9">
    <location>
        <begin position="261"/>
        <end position="452"/>
    </location>
</feature>
<evidence type="ECO:0000259" key="9">
    <source>
        <dbReference type="Pfam" id="PF02782"/>
    </source>
</evidence>
<dbReference type="GO" id="GO:0019569">
    <property type="term" value="P:L-arabinose catabolic process to D-xylulose 5-phosphate"/>
    <property type="evidence" value="ECO:0007669"/>
    <property type="project" value="InterPro"/>
</dbReference>
<dbReference type="PANTHER" id="PTHR43435:SF4">
    <property type="entry name" value="FGGY CARBOHYDRATE KINASE DOMAIN-CONTAINING PROTEIN"/>
    <property type="match status" value="1"/>
</dbReference>
<dbReference type="GO" id="GO:0005524">
    <property type="term" value="F:ATP binding"/>
    <property type="evidence" value="ECO:0007669"/>
    <property type="project" value="UniProtKB-KW"/>
</dbReference>
<dbReference type="InterPro" id="IPR018484">
    <property type="entry name" value="FGGY_N"/>
</dbReference>
<dbReference type="RefSeq" id="WP_058692985.1">
    <property type="nucleotide sequence ID" value="NZ_CP029487.1"/>
</dbReference>
<dbReference type="InterPro" id="IPR000577">
    <property type="entry name" value="Carb_kinase_FGGY"/>
</dbReference>
<dbReference type="Pfam" id="PF02782">
    <property type="entry name" value="FGGY_C"/>
    <property type="match status" value="1"/>
</dbReference>
<evidence type="ECO:0000313" key="10">
    <source>
        <dbReference type="EMBL" id="QCT72290.1"/>
    </source>
</evidence>
<dbReference type="Gene3D" id="3.30.420.40">
    <property type="match status" value="2"/>
</dbReference>
<accession>A0A4P9C9M0</accession>
<dbReference type="PANTHER" id="PTHR43435">
    <property type="entry name" value="RIBULOKINASE"/>
    <property type="match status" value="1"/>
</dbReference>
<comment type="similarity">
    <text evidence="7">Belongs to the FGGY kinase family.</text>
</comment>
<gene>
    <name evidence="10" type="ORF">CPZ25_013450</name>
</gene>
<keyword evidence="6" id="KW-0119">Carbohydrate metabolism</keyword>
<organism evidence="10 11">
    <name type="scientific">Eubacterium maltosivorans</name>
    <dbReference type="NCBI Taxonomy" id="2041044"/>
    <lineage>
        <taxon>Bacteria</taxon>
        <taxon>Bacillati</taxon>
        <taxon>Bacillota</taxon>
        <taxon>Clostridia</taxon>
        <taxon>Eubacteriales</taxon>
        <taxon>Eubacteriaceae</taxon>
        <taxon>Eubacterium</taxon>
    </lineage>
</organism>
<dbReference type="GO" id="GO:0005737">
    <property type="term" value="C:cytoplasm"/>
    <property type="evidence" value="ECO:0007669"/>
    <property type="project" value="TreeGrafter"/>
</dbReference>
<dbReference type="GO" id="GO:0008741">
    <property type="term" value="F:ribulokinase activity"/>
    <property type="evidence" value="ECO:0007669"/>
    <property type="project" value="InterPro"/>
</dbReference>
<dbReference type="InterPro" id="IPR043129">
    <property type="entry name" value="ATPase_NBD"/>
</dbReference>
<dbReference type="InterPro" id="IPR018483">
    <property type="entry name" value="Carb_kinase_FGGY_CS"/>
</dbReference>
<keyword evidence="4" id="KW-0067">ATP-binding</keyword>
<dbReference type="GO" id="GO:0019150">
    <property type="term" value="F:D-ribulokinase activity"/>
    <property type="evidence" value="ECO:0007669"/>
    <property type="project" value="TreeGrafter"/>
</dbReference>
<evidence type="ECO:0000313" key="11">
    <source>
        <dbReference type="Proteomes" id="UP000218387"/>
    </source>
</evidence>
<dbReference type="CDD" id="cd07781">
    <property type="entry name" value="ASKHA_NBD_FGGY_L-RBK"/>
    <property type="match status" value="1"/>
</dbReference>
<dbReference type="Proteomes" id="UP000218387">
    <property type="component" value="Chromosome"/>
</dbReference>
<evidence type="ECO:0000256" key="2">
    <source>
        <dbReference type="ARBA" id="ARBA00022741"/>
    </source>
</evidence>
<dbReference type="PROSITE" id="PS00445">
    <property type="entry name" value="FGGY_KINASES_2"/>
    <property type="match status" value="1"/>
</dbReference>
<sequence length="505" mass="56141">MYEAQYFMGVDTGTQSVRVVVADISGNIVASDEQVYETYYPQPGWAEQKPADWWSCFNKAVENVTKNLSMGIRYSIKSISVCSTSSTVLAVDEQGNPMMDAIMWMDTRAVKEMEKINATADPVLEYCGGEDSVEWMIPKTLWIKNNKPEIYKDSYKIIEQLDWMNYQLCGTFATSICQAACKWNYVSCEGGWNSEFFKKIGLEDYEEKLVTDVRRLGEELGKIDPAFAEKYDLNPDMMVVQGGIDAHIGMLGLGVARPGKMAMIMGTSFVQLAFANADEKLKLEGIWGPYNEPVVPNAWLLEGGQISAGSIVKWFMREFDLNKMENPYAYMNEQVEKIAPGSDGLVALDFFQGNRTPYKDPNAKGVIYGLTLSHTKAHIYRALLESVALGTKNIIDNFEKQGCPVDMVVGCGGVTKDATWMQIIADATGKPIIVTVDPSAGALGCTIVAAVGAKAYPDFEQATKGMVKEAYTVTPNPDVYDDYQKVFDTYVELYEELKGTMSKER</sequence>
<feature type="domain" description="Carbohydrate kinase FGGY N-terminal" evidence="8">
    <location>
        <begin position="6"/>
        <end position="252"/>
    </location>
</feature>
<keyword evidence="3 7" id="KW-0418">Kinase</keyword>